<accession>A0A8S4R463</accession>
<keyword evidence="2" id="KW-1185">Reference proteome</keyword>
<dbReference type="Proteomes" id="UP000838756">
    <property type="component" value="Unassembled WGS sequence"/>
</dbReference>
<evidence type="ECO:0000313" key="1">
    <source>
        <dbReference type="EMBL" id="CAH2228128.1"/>
    </source>
</evidence>
<dbReference type="EMBL" id="CAKXAJ010023827">
    <property type="protein sequence ID" value="CAH2228128.1"/>
    <property type="molecule type" value="Genomic_DNA"/>
</dbReference>
<evidence type="ECO:0000313" key="2">
    <source>
        <dbReference type="Proteomes" id="UP000838756"/>
    </source>
</evidence>
<protein>
    <submittedName>
        <fullName evidence="1">Jg26765 protein</fullName>
    </submittedName>
</protein>
<organism evidence="1 2">
    <name type="scientific">Pararge aegeria aegeria</name>
    <dbReference type="NCBI Taxonomy" id="348720"/>
    <lineage>
        <taxon>Eukaryota</taxon>
        <taxon>Metazoa</taxon>
        <taxon>Ecdysozoa</taxon>
        <taxon>Arthropoda</taxon>
        <taxon>Hexapoda</taxon>
        <taxon>Insecta</taxon>
        <taxon>Pterygota</taxon>
        <taxon>Neoptera</taxon>
        <taxon>Endopterygota</taxon>
        <taxon>Lepidoptera</taxon>
        <taxon>Glossata</taxon>
        <taxon>Ditrysia</taxon>
        <taxon>Papilionoidea</taxon>
        <taxon>Nymphalidae</taxon>
        <taxon>Satyrinae</taxon>
        <taxon>Satyrini</taxon>
        <taxon>Parargina</taxon>
        <taxon>Pararge</taxon>
    </lineage>
</organism>
<comment type="caution">
    <text evidence="1">The sequence shown here is derived from an EMBL/GenBank/DDBJ whole genome shotgun (WGS) entry which is preliminary data.</text>
</comment>
<gene>
    <name evidence="1" type="primary">jg26765</name>
    <name evidence="1" type="ORF">PAEG_LOCUS8222</name>
</gene>
<dbReference type="OrthoDB" id="7239304at2759"/>
<dbReference type="AlphaFoldDB" id="A0A8S4R463"/>
<proteinExistence type="predicted"/>
<reference evidence="1" key="1">
    <citation type="submission" date="2022-03" db="EMBL/GenBank/DDBJ databases">
        <authorList>
            <person name="Lindestad O."/>
        </authorList>
    </citation>
    <scope>NUCLEOTIDE SEQUENCE</scope>
</reference>
<sequence>MGSGYGWARRGSARRQRCSLLSDDFYGIMRKKRLYTAIPLTDLNLERCSWMTAIPRESMPDLPEQNFDGLSWSERPFLPVGSTREDVCMDQYFSAAATQLVLMDEEIQEDVAIAKLNYK</sequence>
<feature type="non-terminal residue" evidence="1">
    <location>
        <position position="1"/>
    </location>
</feature>
<name>A0A8S4R463_9NEOP</name>